<protein>
    <submittedName>
        <fullName evidence="1">Uncharacterized protein</fullName>
    </submittedName>
</protein>
<name>A0ABU6T9U7_9FABA</name>
<dbReference type="Proteomes" id="UP001341840">
    <property type="component" value="Unassembled WGS sequence"/>
</dbReference>
<keyword evidence="2" id="KW-1185">Reference proteome</keyword>
<proteinExistence type="predicted"/>
<organism evidence="1 2">
    <name type="scientific">Stylosanthes scabra</name>
    <dbReference type="NCBI Taxonomy" id="79078"/>
    <lineage>
        <taxon>Eukaryota</taxon>
        <taxon>Viridiplantae</taxon>
        <taxon>Streptophyta</taxon>
        <taxon>Embryophyta</taxon>
        <taxon>Tracheophyta</taxon>
        <taxon>Spermatophyta</taxon>
        <taxon>Magnoliopsida</taxon>
        <taxon>eudicotyledons</taxon>
        <taxon>Gunneridae</taxon>
        <taxon>Pentapetalae</taxon>
        <taxon>rosids</taxon>
        <taxon>fabids</taxon>
        <taxon>Fabales</taxon>
        <taxon>Fabaceae</taxon>
        <taxon>Papilionoideae</taxon>
        <taxon>50 kb inversion clade</taxon>
        <taxon>dalbergioids sensu lato</taxon>
        <taxon>Dalbergieae</taxon>
        <taxon>Pterocarpus clade</taxon>
        <taxon>Stylosanthes</taxon>
    </lineage>
</organism>
<gene>
    <name evidence="1" type="ORF">PIB30_019067</name>
</gene>
<evidence type="ECO:0000313" key="2">
    <source>
        <dbReference type="Proteomes" id="UP001341840"/>
    </source>
</evidence>
<sequence>MESVETGECLWMVTTRHIFGIRVEKLQEMGKNEVQPRHWKSNLISSSNFHNVTCLPLSSTQTFLRRWFAPFCHQHPPTLLCRRHHVGLNRRSSGRHHPSATDPSIILRLSCMMHVSCLGDVGNCSVAMTWSMEEDYKRKPKIYALLVDNQDYCICGKQCLEEACERLSSPPPLSLATTQMSSLLTLAKAKFVFSWVVGTRRRACVEVVVNQVYDMTAYKEDFGLHEPCRSFLYSFTKGMPLKHAYPQHPISGMRKRKLPRKTMWDISRWD</sequence>
<accession>A0ABU6T9U7</accession>
<reference evidence="1 2" key="1">
    <citation type="journal article" date="2023" name="Plants (Basel)">
        <title>Bridging the Gap: Combining Genomics and Transcriptomics Approaches to Understand Stylosanthes scabra, an Orphan Legume from the Brazilian Caatinga.</title>
        <authorList>
            <person name="Ferreira-Neto J.R.C."/>
            <person name="da Silva M.D."/>
            <person name="Binneck E."/>
            <person name="de Melo N.F."/>
            <person name="da Silva R.H."/>
            <person name="de Melo A.L.T.M."/>
            <person name="Pandolfi V."/>
            <person name="Bustamante F.O."/>
            <person name="Brasileiro-Vidal A.C."/>
            <person name="Benko-Iseppon A.M."/>
        </authorList>
    </citation>
    <scope>NUCLEOTIDE SEQUENCE [LARGE SCALE GENOMIC DNA]</scope>
    <source>
        <tissue evidence="1">Leaves</tissue>
    </source>
</reference>
<dbReference type="EMBL" id="JASCZI010090679">
    <property type="protein sequence ID" value="MED6144823.1"/>
    <property type="molecule type" value="Genomic_DNA"/>
</dbReference>
<evidence type="ECO:0000313" key="1">
    <source>
        <dbReference type="EMBL" id="MED6144823.1"/>
    </source>
</evidence>
<comment type="caution">
    <text evidence="1">The sequence shown here is derived from an EMBL/GenBank/DDBJ whole genome shotgun (WGS) entry which is preliminary data.</text>
</comment>